<organism evidence="2 3">
    <name type="scientific">Arsenophonus apicola</name>
    <dbReference type="NCBI Taxonomy" id="2879119"/>
    <lineage>
        <taxon>Bacteria</taxon>
        <taxon>Pseudomonadati</taxon>
        <taxon>Pseudomonadota</taxon>
        <taxon>Gammaproteobacteria</taxon>
        <taxon>Enterobacterales</taxon>
        <taxon>Morganellaceae</taxon>
        <taxon>Arsenophonus</taxon>
    </lineage>
</organism>
<dbReference type="EMBL" id="CP123757">
    <property type="protein sequence ID" value="WGO82231.1"/>
    <property type="molecule type" value="Genomic_DNA"/>
</dbReference>
<reference evidence="2 3" key="1">
    <citation type="submission" date="2023-04" db="EMBL/GenBank/DDBJ databases">
        <title>Genome dynamics across the evolutionary transition to endosymbiosis.</title>
        <authorList>
            <person name="Siozios S."/>
            <person name="Nadal-Jimenez P."/>
            <person name="Azagi T."/>
            <person name="Sprong H."/>
            <person name="Frost C.L."/>
            <person name="Parratt S.R."/>
            <person name="Taylor G."/>
            <person name="Brettell L."/>
            <person name="Lew K.C."/>
            <person name="Croft L."/>
            <person name="King K.C."/>
            <person name="Brockhurst M.A."/>
            <person name="Hypsa V."/>
            <person name="Novakova E."/>
            <person name="Darby A.C."/>
            <person name="Hurst G.D.D."/>
        </authorList>
    </citation>
    <scope>NUCLEOTIDE SEQUENCE [LARGE SCALE GENOMIC DNA]</scope>
    <source>
        <strain evidence="3">aApi_AU</strain>
        <plasmid evidence="2 3">paApi_AU1</plasmid>
    </source>
</reference>
<keyword evidence="1" id="KW-1133">Transmembrane helix</keyword>
<evidence type="ECO:0000256" key="1">
    <source>
        <dbReference type="SAM" id="Phobius"/>
    </source>
</evidence>
<gene>
    <name evidence="2" type="ORF">QG404_00845</name>
</gene>
<feature type="transmembrane region" description="Helical" evidence="1">
    <location>
        <begin position="12"/>
        <end position="31"/>
    </location>
</feature>
<dbReference type="Proteomes" id="UP001231859">
    <property type="component" value="Plasmid paApi_AU1"/>
</dbReference>
<keyword evidence="1" id="KW-0812">Transmembrane</keyword>
<evidence type="ECO:0000313" key="3">
    <source>
        <dbReference type="Proteomes" id="UP001231859"/>
    </source>
</evidence>
<keyword evidence="1" id="KW-0472">Membrane</keyword>
<geneLocation type="plasmid" evidence="2 3">
    <name>paApi_AU1</name>
</geneLocation>
<evidence type="ECO:0000313" key="2">
    <source>
        <dbReference type="EMBL" id="WGO82231.1"/>
    </source>
</evidence>
<accession>A0ABY8NYA6</accession>
<proteinExistence type="predicted"/>
<dbReference type="RefSeq" id="WP_280936981.1">
    <property type="nucleotide sequence ID" value="NZ_CP123757.1"/>
</dbReference>
<keyword evidence="2" id="KW-0614">Plasmid</keyword>
<protein>
    <submittedName>
        <fullName evidence="2">Uncharacterized protein</fullName>
    </submittedName>
</protein>
<sequence>MRYNTMPFTSAICWLSFWIGSILIGASWLYARLQEKAFLVGLAKGFMNVTSPDSTVALLLSNPP</sequence>
<keyword evidence="3" id="KW-1185">Reference proteome</keyword>
<name>A0ABY8NYA6_9GAMM</name>